<feature type="region of interest" description="Disordered" evidence="1">
    <location>
        <begin position="341"/>
        <end position="474"/>
    </location>
</feature>
<feature type="compositionally biased region" description="Polar residues" evidence="1">
    <location>
        <begin position="416"/>
        <end position="431"/>
    </location>
</feature>
<comment type="caution">
    <text evidence="2">The sequence shown here is derived from an EMBL/GenBank/DDBJ whole genome shotgun (WGS) entry which is preliminary data.</text>
</comment>
<protein>
    <submittedName>
        <fullName evidence="2">Uncharacterized protein</fullName>
    </submittedName>
</protein>
<feature type="compositionally biased region" description="Low complexity" evidence="1">
    <location>
        <begin position="757"/>
        <end position="770"/>
    </location>
</feature>
<feature type="compositionally biased region" description="Basic residues" evidence="1">
    <location>
        <begin position="1209"/>
        <end position="1221"/>
    </location>
</feature>
<accession>A0A9P6JTY8</accession>
<feature type="compositionally biased region" description="Low complexity" evidence="1">
    <location>
        <begin position="594"/>
        <end position="604"/>
    </location>
</feature>
<feature type="compositionally biased region" description="Polar residues" evidence="1">
    <location>
        <begin position="698"/>
        <end position="707"/>
    </location>
</feature>
<feature type="compositionally biased region" description="Low complexity" evidence="1">
    <location>
        <begin position="838"/>
        <end position="848"/>
    </location>
</feature>
<dbReference type="AlphaFoldDB" id="A0A9P6JTY8"/>
<feature type="compositionally biased region" description="Polar residues" evidence="1">
    <location>
        <begin position="1053"/>
        <end position="1062"/>
    </location>
</feature>
<dbReference type="EMBL" id="MU157832">
    <property type="protein sequence ID" value="KAF9532413.1"/>
    <property type="molecule type" value="Genomic_DNA"/>
</dbReference>
<feature type="compositionally biased region" description="Polar residues" evidence="1">
    <location>
        <begin position="273"/>
        <end position="285"/>
    </location>
</feature>
<sequence>MASSTSTTARQPTRGQPLVRQNSSFLGTIKNIVTAPLSWFGHQDGDATGAKRRRDVVQQPTERVLANGSGTTGSRDVDDEEMGDSLRRSKRMRLNTPPGRTVNAEGYNDPPVSAFGRTQTNSIRRASLVPRASSAVLPSSRNSRATLSPSRRHHHQAPSQIKRTMSIDPPHVVSRRNVSNSSSNWSNVGMDMDNAMDTGRDTSMPPSPRPSFRMRASMTPQPQHVPARHISEPPPLNALISNPQFLHPPTQAQERAQTPTLGSLVDARASRSPVRQNHSSLLFSKTSHEEKDAPAEKALQQLDIYKTPLLPTRMRSSNGDSITGKVLPDMFKSRRSSRLVLMPDDGERGRKKHKSSVNETKPYAGEGGMKKLLARAKLEADKEEDPLSSTSGEIKESFLAPPPAAVPPPPPPGSDWFTTAVSGAPSSTAGSSLRVGRQKTSRNHIQRPSKSRFSAAEEDEGDDAMEDDESTKERKMLEEAAKKVPVFQIPAGFSFAKDAPAPITPPAELEKAKEPPISSLPFSFTKPVSTSSPSPTPSASVPTLPSVPVQPKQALFGTAPLPPKKTDSGVPNFFANSQKIKESPIPTPPVLNFTPPASSSPTPSLFGAPSTTPAPAKDSENPLWDGEKNKASEAKPSPALFGGSFPPVSRPSENTAPASTPFSFGKPADVSAAPATTPASPFPSIIPAAEKPSITLTAATPSPFSFSKTEDKPVVAPPTPTPFSLSKPAEIIPTANSSAPPSMPFSFAKQAKVPIASSSGSSTPFSFGGSEPKKPEVEPLAPKPLFGVGAPNPLFGEASQAPLTFGDSSKTTSPLHVPAVAPPQSTPSPLGFNFGSSAPAPAEAPKPAFSFGTGSATSSPAAEPPKSLFSGGGFSFGQPVVPEKPKEASPAPFSFGTPTTPVVEAKAFSFGQTTTPVTPAVVAPTSIGFSFSGGGGSASTDVSNKPAFMFGNSAPAAQPVRPTTPPKGQDQEFRMEESPMQMNGNKGMDSGQFSFGNGPSLNGGSGFSGGVPAPSSGPSPFSFNTSSTSNPFGAKKPEEAKPFGFSAPPQAPPINTSFSFGQSKDETRPASASAFSFGQTPANTPTAAPGFSFGTPAPAANPFGQAAVGSVPSSPSTFNQPFGFGAQTPTAAPSNPFGFGSQPASPAGGNVVLPPAAISTSFSNGGGFGQMQAPSSPFTAPQQIAPSTSGGSLFTIGAAPVAPPSGQRAIKKMPRRGAVKR</sequence>
<feature type="region of interest" description="Disordered" evidence="1">
    <location>
        <begin position="266"/>
        <end position="299"/>
    </location>
</feature>
<feature type="region of interest" description="Disordered" evidence="1">
    <location>
        <begin position="1163"/>
        <end position="1221"/>
    </location>
</feature>
<feature type="compositionally biased region" description="Polar residues" evidence="1">
    <location>
        <begin position="651"/>
        <end position="662"/>
    </location>
</feature>
<feature type="region of interest" description="Disordered" evidence="1">
    <location>
        <begin position="756"/>
        <end position="891"/>
    </location>
</feature>
<feature type="compositionally biased region" description="Low complexity" evidence="1">
    <location>
        <begin position="521"/>
        <end position="549"/>
    </location>
</feature>
<evidence type="ECO:0000313" key="3">
    <source>
        <dbReference type="Proteomes" id="UP000807306"/>
    </source>
</evidence>
<feature type="compositionally biased region" description="Basic residues" evidence="1">
    <location>
        <begin position="436"/>
        <end position="450"/>
    </location>
</feature>
<feature type="compositionally biased region" description="Pro residues" evidence="1">
    <location>
        <begin position="400"/>
        <end position="413"/>
    </location>
</feature>
<feature type="region of interest" description="Disordered" evidence="1">
    <location>
        <begin position="128"/>
        <end position="160"/>
    </location>
</feature>
<feature type="compositionally biased region" description="Basic and acidic residues" evidence="1">
    <location>
        <begin position="286"/>
        <end position="295"/>
    </location>
</feature>
<feature type="region of interest" description="Disordered" evidence="1">
    <location>
        <begin position="995"/>
        <end position="1090"/>
    </location>
</feature>
<feature type="compositionally biased region" description="Low complexity" evidence="1">
    <location>
        <begin position="1010"/>
        <end position="1033"/>
    </location>
</feature>
<evidence type="ECO:0000313" key="2">
    <source>
        <dbReference type="EMBL" id="KAF9532413.1"/>
    </source>
</evidence>
<name>A0A9P6JTY8_9AGAR</name>
<feature type="compositionally biased region" description="Polar residues" evidence="1">
    <location>
        <begin position="1172"/>
        <end position="1192"/>
    </location>
</feature>
<feature type="region of interest" description="Disordered" evidence="1">
    <location>
        <begin position="698"/>
        <end position="743"/>
    </location>
</feature>
<proteinExistence type="predicted"/>
<reference evidence="2" key="1">
    <citation type="submission" date="2020-11" db="EMBL/GenBank/DDBJ databases">
        <authorList>
            <consortium name="DOE Joint Genome Institute"/>
            <person name="Ahrendt S."/>
            <person name="Riley R."/>
            <person name="Andreopoulos W."/>
            <person name="Labutti K."/>
            <person name="Pangilinan J."/>
            <person name="Ruiz-Duenas F.J."/>
            <person name="Barrasa J.M."/>
            <person name="Sanchez-Garcia M."/>
            <person name="Camarero S."/>
            <person name="Miyauchi S."/>
            <person name="Serrano A."/>
            <person name="Linde D."/>
            <person name="Babiker R."/>
            <person name="Drula E."/>
            <person name="Ayuso-Fernandez I."/>
            <person name="Pacheco R."/>
            <person name="Padilla G."/>
            <person name="Ferreira P."/>
            <person name="Barriuso J."/>
            <person name="Kellner H."/>
            <person name="Castanera R."/>
            <person name="Alfaro M."/>
            <person name="Ramirez L."/>
            <person name="Pisabarro A.G."/>
            <person name="Kuo A."/>
            <person name="Tritt A."/>
            <person name="Lipzen A."/>
            <person name="He G."/>
            <person name="Yan M."/>
            <person name="Ng V."/>
            <person name="Cullen D."/>
            <person name="Martin F."/>
            <person name="Rosso M.-N."/>
            <person name="Henrissat B."/>
            <person name="Hibbett D."/>
            <person name="Martinez A.T."/>
            <person name="Grigoriev I.V."/>
        </authorList>
    </citation>
    <scope>NUCLEOTIDE SEQUENCE</scope>
    <source>
        <strain evidence="2">CBS 506.95</strain>
    </source>
</reference>
<keyword evidence="3" id="KW-1185">Reference proteome</keyword>
<feature type="compositionally biased region" description="Acidic residues" evidence="1">
    <location>
        <begin position="456"/>
        <end position="470"/>
    </location>
</feature>
<feature type="compositionally biased region" description="Polar residues" evidence="1">
    <location>
        <begin position="1073"/>
        <end position="1086"/>
    </location>
</feature>
<dbReference type="Proteomes" id="UP000807306">
    <property type="component" value="Unassembled WGS sequence"/>
</dbReference>
<feature type="compositionally biased region" description="Polar residues" evidence="1">
    <location>
        <begin position="136"/>
        <end position="149"/>
    </location>
</feature>
<feature type="region of interest" description="Disordered" evidence="1">
    <location>
        <begin position="37"/>
        <end position="114"/>
    </location>
</feature>
<dbReference type="OrthoDB" id="3230904at2759"/>
<feature type="compositionally biased region" description="Low complexity" evidence="1">
    <location>
        <begin position="667"/>
        <end position="686"/>
    </location>
</feature>
<gene>
    <name evidence="2" type="ORF">CPB83DRAFT_833008</name>
</gene>
<feature type="region of interest" description="Disordered" evidence="1">
    <location>
        <begin position="1"/>
        <end position="23"/>
    </location>
</feature>
<feature type="compositionally biased region" description="Basic and acidic residues" evidence="1">
    <location>
        <begin position="617"/>
        <end position="633"/>
    </location>
</feature>
<evidence type="ECO:0000256" key="1">
    <source>
        <dbReference type="SAM" id="MobiDB-lite"/>
    </source>
</evidence>
<feature type="region of interest" description="Disordered" evidence="1">
    <location>
        <begin position="497"/>
        <end position="686"/>
    </location>
</feature>
<organism evidence="2 3">
    <name type="scientific">Crepidotus variabilis</name>
    <dbReference type="NCBI Taxonomy" id="179855"/>
    <lineage>
        <taxon>Eukaryota</taxon>
        <taxon>Fungi</taxon>
        <taxon>Dikarya</taxon>
        <taxon>Basidiomycota</taxon>
        <taxon>Agaricomycotina</taxon>
        <taxon>Agaricomycetes</taxon>
        <taxon>Agaricomycetidae</taxon>
        <taxon>Agaricales</taxon>
        <taxon>Agaricineae</taxon>
        <taxon>Crepidotaceae</taxon>
        <taxon>Crepidotus</taxon>
    </lineage>
</organism>